<comment type="similarity">
    <text evidence="1">Belongs to the protein-tyrosine phosphatase family. Non-receptor class myotubularin subfamily.</text>
</comment>
<dbReference type="GO" id="GO:0004438">
    <property type="term" value="F:phosphatidylinositol-3-phosphate phosphatase activity"/>
    <property type="evidence" value="ECO:0007669"/>
    <property type="project" value="TreeGrafter"/>
</dbReference>
<gene>
    <name evidence="6" type="ORF">FB192DRAFT_1455918</name>
</gene>
<dbReference type="Proteomes" id="UP000469890">
    <property type="component" value="Unassembled WGS sequence"/>
</dbReference>
<dbReference type="Gene3D" id="2.30.29.30">
    <property type="entry name" value="Pleckstrin-homology domain (PH domain)/Phosphotyrosine-binding domain (PTB)"/>
    <property type="match status" value="1"/>
</dbReference>
<feature type="region of interest" description="Disordered" evidence="4">
    <location>
        <begin position="601"/>
        <end position="623"/>
    </location>
</feature>
<dbReference type="InterPro" id="IPR010569">
    <property type="entry name" value="Myotubularin-like_Pase_dom"/>
</dbReference>
<dbReference type="Pfam" id="PF06602">
    <property type="entry name" value="Myotub-related"/>
    <property type="match status" value="1"/>
</dbReference>
<organism evidence="6 7">
    <name type="scientific">Mucor circinelloides f. lusitanicus</name>
    <name type="common">Mucor racemosus var. lusitanicus</name>
    <dbReference type="NCBI Taxonomy" id="29924"/>
    <lineage>
        <taxon>Eukaryota</taxon>
        <taxon>Fungi</taxon>
        <taxon>Fungi incertae sedis</taxon>
        <taxon>Mucoromycota</taxon>
        <taxon>Mucoromycotina</taxon>
        <taxon>Mucoromycetes</taxon>
        <taxon>Mucorales</taxon>
        <taxon>Mucorineae</taxon>
        <taxon>Mucoraceae</taxon>
        <taxon>Mucor</taxon>
    </lineage>
</organism>
<comment type="caution">
    <text evidence="6">The sequence shown here is derived from an EMBL/GenBank/DDBJ whole genome shotgun (WGS) entry which is preliminary data.</text>
</comment>
<dbReference type="SUPFAM" id="SSF52799">
    <property type="entry name" value="(Phosphotyrosine protein) phosphatases II"/>
    <property type="match status" value="1"/>
</dbReference>
<evidence type="ECO:0000256" key="3">
    <source>
        <dbReference type="PIRSR" id="PIRSR630564-2"/>
    </source>
</evidence>
<dbReference type="SUPFAM" id="SSF50729">
    <property type="entry name" value="PH domain-like"/>
    <property type="match status" value="1"/>
</dbReference>
<evidence type="ECO:0000313" key="6">
    <source>
        <dbReference type="EMBL" id="KAF1805738.1"/>
    </source>
</evidence>
<feature type="binding site" evidence="3">
    <location>
        <begin position="394"/>
        <end position="400"/>
    </location>
    <ligand>
        <name>substrate</name>
    </ligand>
</feature>
<feature type="domain" description="Myotubularin phosphatase" evidence="5">
    <location>
        <begin position="167"/>
        <end position="591"/>
    </location>
</feature>
<evidence type="ECO:0000259" key="5">
    <source>
        <dbReference type="PROSITE" id="PS51339"/>
    </source>
</evidence>
<dbReference type="PROSITE" id="PS00383">
    <property type="entry name" value="TYR_PHOSPHATASE_1"/>
    <property type="match status" value="1"/>
</dbReference>
<dbReference type="InterPro" id="IPR030564">
    <property type="entry name" value="Myotubularin"/>
</dbReference>
<evidence type="ECO:0000256" key="1">
    <source>
        <dbReference type="ARBA" id="ARBA00007471"/>
    </source>
</evidence>
<protein>
    <submittedName>
        <fullName evidence="6">Protein-tyrosine phosphatase-like protein</fullName>
    </submittedName>
</protein>
<dbReference type="EMBL" id="JAAECE010000002">
    <property type="protein sequence ID" value="KAF1805738.1"/>
    <property type="molecule type" value="Genomic_DNA"/>
</dbReference>
<name>A0A8H4BQG6_MUCCL</name>
<feature type="active site" description="Phosphocysteine intermediate" evidence="2">
    <location>
        <position position="394"/>
    </location>
</feature>
<dbReference type="InterPro" id="IPR029021">
    <property type="entry name" value="Prot-tyrosine_phosphatase-like"/>
</dbReference>
<dbReference type="GO" id="GO:0016020">
    <property type="term" value="C:membrane"/>
    <property type="evidence" value="ECO:0007669"/>
    <property type="project" value="TreeGrafter"/>
</dbReference>
<dbReference type="PANTHER" id="PTHR10807">
    <property type="entry name" value="MYOTUBULARIN-RELATED"/>
    <property type="match status" value="1"/>
</dbReference>
<dbReference type="PANTHER" id="PTHR10807:SF128">
    <property type="entry name" value="PHOSPHATIDYLINOSITOL-3,5-BISPHOSPHATE 3-PHOSPHATASE"/>
    <property type="match status" value="1"/>
</dbReference>
<dbReference type="AlphaFoldDB" id="A0A8H4BQG6"/>
<feature type="binding site" evidence="3">
    <location>
        <begin position="330"/>
        <end position="331"/>
    </location>
    <ligand>
        <name>substrate</name>
    </ligand>
</feature>
<sequence>MTSKCFSSLRQFLAFPSNPPNFFTIFNLARVSLPTLFQPQANLQPSRIDLLKITQVKDVQLDRGQETVVGTLHLTVHHLIFSYNEEELWIPYPIIHTVERQPPSLQSGRHPLYIKCRDFMIITLSLLKDGEAQDVFDSIQKLACVTSIEQLYAYAYQPRTPFTAKNGWNIYDPLKEYERMGVDVSTDTWRFTLVNRDYKYSPTYPRTLVVPSKISDNTLNYAAKYRSKARIPALSYMHWHNSATITRSSQPLVGFKQARSIQDEKLIEAVFSSNVPTGPNGETVYGSTAANLIVDARPMANAVGNVARGAGTENMDHYRNCKKIYVAIDNIHVMRDSLAKLSEAMQGMESAGGQVNRGALQRSGWLKHIAMVVEGTMTIVKSVHVYNSHVLVHCSDGWDRTSQLVSLSELCLDPYYRTFEGIQVLIEKDWVSFGHKFEDRCGHLSNEKYFVNLANTGGNAATNTIKDMQNKFYKSNYYQRETSPVFHQFLDCVYQLICLHPTRFEFNEQMLIDLHYHVYSCQFGTFLFNSEAERTHHQPQEKTYSIWDYFNSDKAKFTNPLYDPMKEKDLVDDGGVLMPDATKVKYWASLFKRDDDEVNGAITYGTSPSTPESSSIIADSPAN</sequence>
<proteinExistence type="inferred from homology"/>
<dbReference type="InterPro" id="IPR011993">
    <property type="entry name" value="PH-like_dom_sf"/>
</dbReference>
<dbReference type="InterPro" id="IPR048994">
    <property type="entry name" value="PH-GRAM_MTMR6-9"/>
</dbReference>
<dbReference type="InterPro" id="IPR016130">
    <property type="entry name" value="Tyr_Pase_AS"/>
</dbReference>
<evidence type="ECO:0000256" key="2">
    <source>
        <dbReference type="PIRSR" id="PIRSR630564-1"/>
    </source>
</evidence>
<dbReference type="PROSITE" id="PS51339">
    <property type="entry name" value="PPASE_MYOTUBULARIN"/>
    <property type="match status" value="1"/>
</dbReference>
<dbReference type="GO" id="GO:0005737">
    <property type="term" value="C:cytoplasm"/>
    <property type="evidence" value="ECO:0007669"/>
    <property type="project" value="TreeGrafter"/>
</dbReference>
<dbReference type="GO" id="GO:0046856">
    <property type="term" value="P:phosphatidylinositol dephosphorylation"/>
    <property type="evidence" value="ECO:0007669"/>
    <property type="project" value="TreeGrafter"/>
</dbReference>
<accession>A0A8H4BQG6</accession>
<evidence type="ECO:0000313" key="7">
    <source>
        <dbReference type="Proteomes" id="UP000469890"/>
    </source>
</evidence>
<feature type="compositionally biased region" description="Low complexity" evidence="4">
    <location>
        <begin position="606"/>
        <end position="617"/>
    </location>
</feature>
<dbReference type="Pfam" id="PF21098">
    <property type="entry name" value="PH-GRAM_MTMR6-like"/>
    <property type="match status" value="1"/>
</dbReference>
<reference evidence="6 7" key="1">
    <citation type="submission" date="2019-09" db="EMBL/GenBank/DDBJ databases">
        <authorList>
            <consortium name="DOE Joint Genome Institute"/>
            <person name="Mondo S.J."/>
            <person name="Navarro-Mendoza M.I."/>
            <person name="Perez-Arques C."/>
            <person name="Panchal S."/>
            <person name="Nicolas F.E."/>
            <person name="Ganguly P."/>
            <person name="Pangilinan J."/>
            <person name="Grigoriev I."/>
            <person name="Heitman J."/>
            <person name="Sanya K."/>
            <person name="Garre V."/>
        </authorList>
    </citation>
    <scope>NUCLEOTIDE SEQUENCE [LARGE SCALE GENOMIC DNA]</scope>
    <source>
        <strain evidence="6 7">MU402</strain>
    </source>
</reference>
<evidence type="ECO:0000256" key="4">
    <source>
        <dbReference type="SAM" id="MobiDB-lite"/>
    </source>
</evidence>